<evidence type="ECO:0000256" key="8">
    <source>
        <dbReference type="ARBA" id="ARBA00023180"/>
    </source>
</evidence>
<comment type="subcellular location">
    <subcellularLocation>
        <location evidence="1">Cell membrane</location>
    </subcellularLocation>
</comment>
<dbReference type="InterPro" id="IPR009030">
    <property type="entry name" value="Growth_fac_rcpt_cys_sf"/>
</dbReference>
<dbReference type="SUPFAM" id="SSF57184">
    <property type="entry name" value="Growth factor receptor domain"/>
    <property type="match status" value="1"/>
</dbReference>
<feature type="compositionally biased region" description="Polar residues" evidence="9">
    <location>
        <begin position="276"/>
        <end position="302"/>
    </location>
</feature>
<dbReference type="GO" id="GO:0005509">
    <property type="term" value="F:calcium ion binding"/>
    <property type="evidence" value="ECO:0007669"/>
    <property type="project" value="InterPro"/>
</dbReference>
<protein>
    <submittedName>
        <fullName evidence="12">(Atlantic silverside) hypothetical protein</fullName>
    </submittedName>
</protein>
<dbReference type="InterPro" id="IPR001881">
    <property type="entry name" value="EGF-like_Ca-bd_dom"/>
</dbReference>
<keyword evidence="13" id="KW-1185">Reference proteome</keyword>
<feature type="domain" description="SEA" evidence="11">
    <location>
        <begin position="1"/>
        <end position="103"/>
    </location>
</feature>
<dbReference type="InterPro" id="IPR000082">
    <property type="entry name" value="SEA_dom"/>
</dbReference>
<feature type="transmembrane region" description="Helical" evidence="10">
    <location>
        <begin position="165"/>
        <end position="187"/>
    </location>
</feature>
<evidence type="ECO:0000256" key="2">
    <source>
        <dbReference type="ARBA" id="ARBA00022475"/>
    </source>
</evidence>
<feature type="compositionally biased region" description="Polar residues" evidence="9">
    <location>
        <begin position="221"/>
        <end position="237"/>
    </location>
</feature>
<sequence length="324" mass="34945">MEDKTSEQFQSTAKNITSVMDESFQPTLSYTGSVVLALRRIQNDGSRTESGISAEVEILFSATSDVTAEDVIQTVKNNVTCDDCALKGIFESKDLCESKPCDEKSSTCVGGGGGFVCSCLEGHIKTSLTDRMCIACANSKKFNETHCAPCPPHYSGFNCEDDSEFLLIIIAPILGGLLLITVIVLIVKSCKSKKSSKRSKNEDVVKPYVSHSPAKAPLVNGNVSNGATHSINGQANFGASRFPRATATATNGWESRTNLEMTPSNSRQNLIPAGPNSYQTRPQTNPYAQSGPQSSSYGQNRNPYAETRGHSNPYFTSDDGRRLN</sequence>
<dbReference type="SUPFAM" id="SSF82671">
    <property type="entry name" value="SEA domain"/>
    <property type="match status" value="1"/>
</dbReference>
<gene>
    <name evidence="12" type="ORF">MMEN_LOCUS9566</name>
</gene>
<dbReference type="PANTHER" id="PTHR24037">
    <property type="entry name" value="HEART DEVELOPMENT PROTEIN WITH EGF-LIKE DOMAINS 1"/>
    <property type="match status" value="1"/>
</dbReference>
<keyword evidence="8" id="KW-0325">Glycoprotein</keyword>
<dbReference type="PROSITE" id="PS50024">
    <property type="entry name" value="SEA"/>
    <property type="match status" value="1"/>
</dbReference>
<evidence type="ECO:0000256" key="7">
    <source>
        <dbReference type="ARBA" id="ARBA00023157"/>
    </source>
</evidence>
<keyword evidence="7" id="KW-1015">Disulfide bond</keyword>
<evidence type="ECO:0000259" key="11">
    <source>
        <dbReference type="PROSITE" id="PS50024"/>
    </source>
</evidence>
<keyword evidence="2" id="KW-1003">Cell membrane</keyword>
<accession>A0A8S4B2W1</accession>
<evidence type="ECO:0000256" key="6">
    <source>
        <dbReference type="ARBA" id="ARBA00023136"/>
    </source>
</evidence>
<dbReference type="SMART" id="SM00179">
    <property type="entry name" value="EGF_CA"/>
    <property type="match status" value="1"/>
</dbReference>
<feature type="compositionally biased region" description="Polar residues" evidence="9">
    <location>
        <begin position="247"/>
        <end position="269"/>
    </location>
</feature>
<evidence type="ECO:0000256" key="1">
    <source>
        <dbReference type="ARBA" id="ARBA00004236"/>
    </source>
</evidence>
<evidence type="ECO:0000313" key="13">
    <source>
        <dbReference type="Proteomes" id="UP000677803"/>
    </source>
</evidence>
<reference evidence="12" key="1">
    <citation type="submission" date="2021-05" db="EMBL/GenBank/DDBJ databases">
        <authorList>
            <person name="Tigano A."/>
        </authorList>
    </citation>
    <scope>NUCLEOTIDE SEQUENCE</scope>
</reference>
<evidence type="ECO:0000256" key="4">
    <source>
        <dbReference type="ARBA" id="ARBA00022729"/>
    </source>
</evidence>
<organism evidence="12 13">
    <name type="scientific">Menidia menidia</name>
    <name type="common">Atlantic silverside</name>
    <dbReference type="NCBI Taxonomy" id="238744"/>
    <lineage>
        <taxon>Eukaryota</taxon>
        <taxon>Metazoa</taxon>
        <taxon>Chordata</taxon>
        <taxon>Craniata</taxon>
        <taxon>Vertebrata</taxon>
        <taxon>Euteleostomi</taxon>
        <taxon>Actinopterygii</taxon>
        <taxon>Neopterygii</taxon>
        <taxon>Teleostei</taxon>
        <taxon>Neoteleostei</taxon>
        <taxon>Acanthomorphata</taxon>
        <taxon>Ovalentaria</taxon>
        <taxon>Atherinomorphae</taxon>
        <taxon>Atheriniformes</taxon>
        <taxon>Atherinopsidae</taxon>
        <taxon>Menidiinae</taxon>
        <taxon>Menidia</taxon>
    </lineage>
</organism>
<dbReference type="InterPro" id="IPR036364">
    <property type="entry name" value="SEA_dom_sf"/>
</dbReference>
<keyword evidence="5" id="KW-0677">Repeat</keyword>
<dbReference type="GO" id="GO:0005886">
    <property type="term" value="C:plasma membrane"/>
    <property type="evidence" value="ECO:0007669"/>
    <property type="project" value="UniProtKB-SubCell"/>
</dbReference>
<keyword evidence="10" id="KW-1133">Transmembrane helix</keyword>
<dbReference type="AlphaFoldDB" id="A0A8S4B2W1"/>
<evidence type="ECO:0000313" key="12">
    <source>
        <dbReference type="EMBL" id="CAG5906545.1"/>
    </source>
</evidence>
<evidence type="ECO:0000256" key="5">
    <source>
        <dbReference type="ARBA" id="ARBA00022737"/>
    </source>
</evidence>
<dbReference type="PANTHER" id="PTHR24037:SF11">
    <property type="entry name" value="MUCIN-2-LIKE"/>
    <property type="match status" value="1"/>
</dbReference>
<feature type="region of interest" description="Disordered" evidence="9">
    <location>
        <begin position="216"/>
        <end position="324"/>
    </location>
</feature>
<dbReference type="Proteomes" id="UP000677803">
    <property type="component" value="Unassembled WGS sequence"/>
</dbReference>
<evidence type="ECO:0000256" key="3">
    <source>
        <dbReference type="ARBA" id="ARBA00022536"/>
    </source>
</evidence>
<evidence type="ECO:0000256" key="10">
    <source>
        <dbReference type="SAM" id="Phobius"/>
    </source>
</evidence>
<keyword evidence="3" id="KW-0245">EGF-like domain</keyword>
<name>A0A8S4B2W1_9TELE</name>
<dbReference type="EMBL" id="CAJRST010010001">
    <property type="protein sequence ID" value="CAG5906545.1"/>
    <property type="molecule type" value="Genomic_DNA"/>
</dbReference>
<keyword evidence="6 10" id="KW-0472">Membrane</keyword>
<keyword evidence="4" id="KW-0732">Signal</keyword>
<evidence type="ECO:0000256" key="9">
    <source>
        <dbReference type="SAM" id="MobiDB-lite"/>
    </source>
</evidence>
<proteinExistence type="predicted"/>
<dbReference type="OrthoDB" id="8938333at2759"/>
<comment type="caution">
    <text evidence="12">The sequence shown here is derived from an EMBL/GenBank/DDBJ whole genome shotgun (WGS) entry which is preliminary data.</text>
</comment>
<dbReference type="Gene3D" id="3.30.70.960">
    <property type="entry name" value="SEA domain"/>
    <property type="match status" value="1"/>
</dbReference>
<keyword evidence="10" id="KW-0812">Transmembrane</keyword>
<dbReference type="Pfam" id="PF01390">
    <property type="entry name" value="SEA"/>
    <property type="match status" value="1"/>
</dbReference>